<keyword evidence="12" id="KW-1185">Reference proteome</keyword>
<feature type="region of interest" description="Disordered" evidence="7">
    <location>
        <begin position="1"/>
        <end position="42"/>
    </location>
</feature>
<evidence type="ECO:0008006" key="13">
    <source>
        <dbReference type="Google" id="ProtNLM"/>
    </source>
</evidence>
<evidence type="ECO:0000313" key="11">
    <source>
        <dbReference type="EMBL" id="CAH4023209.1"/>
    </source>
</evidence>
<evidence type="ECO:0000256" key="5">
    <source>
        <dbReference type="ARBA" id="ARBA00022801"/>
    </source>
</evidence>
<keyword evidence="4" id="KW-0255">Endonuclease</keyword>
<protein>
    <recommendedName>
        <fullName evidence="13">Retrotransposon gag domain-containing protein</fullName>
    </recommendedName>
</protein>
<evidence type="ECO:0000256" key="7">
    <source>
        <dbReference type="SAM" id="MobiDB-lite"/>
    </source>
</evidence>
<evidence type="ECO:0000259" key="9">
    <source>
        <dbReference type="Pfam" id="PF03732"/>
    </source>
</evidence>
<dbReference type="Pfam" id="PF03732">
    <property type="entry name" value="Retrotrans_gag"/>
    <property type="match status" value="1"/>
</dbReference>
<evidence type="ECO:0000256" key="2">
    <source>
        <dbReference type="ARBA" id="ARBA00022695"/>
    </source>
</evidence>
<comment type="caution">
    <text evidence="11">The sequence shown here is derived from an EMBL/GenBank/DDBJ whole genome shotgun (WGS) entry which is preliminary data.</text>
</comment>
<feature type="domain" description="Retrotransposon gag" evidence="9">
    <location>
        <begin position="109"/>
        <end position="166"/>
    </location>
</feature>
<evidence type="ECO:0000256" key="3">
    <source>
        <dbReference type="ARBA" id="ARBA00022722"/>
    </source>
</evidence>
<reference evidence="11" key="1">
    <citation type="submission" date="2022-05" db="EMBL/GenBank/DDBJ databases">
        <authorList>
            <person name="Okamura Y."/>
        </authorList>
    </citation>
    <scope>NUCLEOTIDE SEQUENCE</scope>
</reference>
<dbReference type="Pfam" id="PF17917">
    <property type="entry name" value="RT_RNaseH"/>
    <property type="match status" value="1"/>
</dbReference>
<feature type="region of interest" description="Disordered" evidence="7">
    <location>
        <begin position="243"/>
        <end position="263"/>
    </location>
</feature>
<accession>A0A9P0X9Q4</accession>
<name>A0A9P0X9Q4_PIEBR</name>
<dbReference type="InterPro" id="IPR021109">
    <property type="entry name" value="Peptidase_aspartic_dom_sf"/>
</dbReference>
<dbReference type="PROSITE" id="PS00141">
    <property type="entry name" value="ASP_PROTEASE"/>
    <property type="match status" value="1"/>
</dbReference>
<evidence type="ECO:0000256" key="4">
    <source>
        <dbReference type="ARBA" id="ARBA00022759"/>
    </source>
</evidence>
<feature type="domain" description="Retropepsins" evidence="8">
    <location>
        <begin position="421"/>
        <end position="511"/>
    </location>
</feature>
<proteinExistence type="predicted"/>
<feature type="compositionally biased region" description="Low complexity" evidence="7">
    <location>
        <begin position="360"/>
        <end position="373"/>
    </location>
</feature>
<evidence type="ECO:0000259" key="8">
    <source>
        <dbReference type="Pfam" id="PF00077"/>
    </source>
</evidence>
<dbReference type="CDD" id="cd00303">
    <property type="entry name" value="retropepsin_like"/>
    <property type="match status" value="1"/>
</dbReference>
<dbReference type="InterPro" id="IPR041373">
    <property type="entry name" value="RT_RNaseH"/>
</dbReference>
<dbReference type="Gene3D" id="2.40.70.10">
    <property type="entry name" value="Acid Proteases"/>
    <property type="match status" value="1"/>
</dbReference>
<feature type="compositionally biased region" description="Polar residues" evidence="7">
    <location>
        <begin position="374"/>
        <end position="390"/>
    </location>
</feature>
<evidence type="ECO:0000259" key="10">
    <source>
        <dbReference type="Pfam" id="PF17917"/>
    </source>
</evidence>
<sequence>MESRTLSPGGTKPEVCITDTEDENALLPPPGPITRSKKKPSPTILQTRSELELSILLKFIKPFDGSRNKLNSFLSNCNNAYELASEYQKEILFKFILCQLEGKAETACSIKEFSNWPQLKEFLKTQFSERKHYTHLLTDLQECKQLANEPVSQYALRIETYLSQLLTEISINHGHKNREMYGRTAAMEELALHHFQMGLSPRISNIVRCKSPKSLNEAINIAISEEKIQQFLFKTNSHKEKFTKVSIHKSDPPPTSSNPKSIPFCKYCKNSGHTLENCRKREYNNKFKSQNPRTPQRVHNLIQQDNSNFDSNEGYDTQSKTSDLPTTKSSVSVQQNKTSDLPTTKSSVSVQQNKTSDLPTTKSSVSVQQSKTSDLPTTKSSVSAQECTTNLPKPTRSYEILSDPSKTLLPHVLVDSSVSDIPLSLLVDSGSSISLLKNISIQKQPRIIKESIQIKGIDSSDEAINTAGHFQLKLKISNSTLTHKFHIVNNINLPYDGIIGSDMLNALSCKIDYTKDLLYIDHKPLKWLFNHKDPSSKLQRWRLKLEEYDYEIIYKKGKLNSAANALSRYPVNPILPIEHPSNIPNPQDATLDSGLMDLLVTPPSFNPDDAFMSPIPMETMSHPDIQIDNISDSPIDPQKVLDEFLNLESQPDTAYWPTENSYIQSLTVPGCILTRLGN</sequence>
<organism evidence="11 12">
    <name type="scientific">Pieris brassicae</name>
    <name type="common">White butterfly</name>
    <name type="synonym">Large white butterfly</name>
    <dbReference type="NCBI Taxonomy" id="7116"/>
    <lineage>
        <taxon>Eukaryota</taxon>
        <taxon>Metazoa</taxon>
        <taxon>Ecdysozoa</taxon>
        <taxon>Arthropoda</taxon>
        <taxon>Hexapoda</taxon>
        <taxon>Insecta</taxon>
        <taxon>Pterygota</taxon>
        <taxon>Neoptera</taxon>
        <taxon>Endopterygota</taxon>
        <taxon>Lepidoptera</taxon>
        <taxon>Glossata</taxon>
        <taxon>Ditrysia</taxon>
        <taxon>Papilionoidea</taxon>
        <taxon>Pieridae</taxon>
        <taxon>Pierinae</taxon>
        <taxon>Pieris</taxon>
    </lineage>
</organism>
<keyword evidence="1" id="KW-0808">Transferase</keyword>
<dbReference type="GO" id="GO:0006508">
    <property type="term" value="P:proteolysis"/>
    <property type="evidence" value="ECO:0007669"/>
    <property type="project" value="InterPro"/>
</dbReference>
<dbReference type="Pfam" id="PF00077">
    <property type="entry name" value="RVP"/>
    <property type="match status" value="1"/>
</dbReference>
<dbReference type="Proteomes" id="UP001152562">
    <property type="component" value="Unassembled WGS sequence"/>
</dbReference>
<dbReference type="SUPFAM" id="SSF56672">
    <property type="entry name" value="DNA/RNA polymerases"/>
    <property type="match status" value="1"/>
</dbReference>
<keyword evidence="6" id="KW-0695">RNA-directed DNA polymerase</keyword>
<dbReference type="InterPro" id="IPR018061">
    <property type="entry name" value="Retropepsins"/>
</dbReference>
<evidence type="ECO:0000256" key="1">
    <source>
        <dbReference type="ARBA" id="ARBA00022679"/>
    </source>
</evidence>
<feature type="region of interest" description="Disordered" evidence="7">
    <location>
        <begin position="305"/>
        <end position="390"/>
    </location>
</feature>
<dbReference type="PANTHER" id="PTHR37984:SF5">
    <property type="entry name" value="PROTEIN NYNRIN-LIKE"/>
    <property type="match status" value="1"/>
</dbReference>
<keyword evidence="3" id="KW-0540">Nuclease</keyword>
<dbReference type="SUPFAM" id="SSF50630">
    <property type="entry name" value="Acid proteases"/>
    <property type="match status" value="1"/>
</dbReference>
<dbReference type="InterPro" id="IPR050951">
    <property type="entry name" value="Retrovirus_Pol_polyprotein"/>
</dbReference>
<keyword evidence="5" id="KW-0378">Hydrolase</keyword>
<dbReference type="AlphaFoldDB" id="A0A9P0X9Q4"/>
<dbReference type="EMBL" id="CALOZG010000004">
    <property type="protein sequence ID" value="CAH4023209.1"/>
    <property type="molecule type" value="Genomic_DNA"/>
</dbReference>
<keyword evidence="2" id="KW-0548">Nucleotidyltransferase</keyword>
<gene>
    <name evidence="11" type="ORF">PIBRA_LOCUS4147</name>
</gene>
<dbReference type="InterPro" id="IPR001969">
    <property type="entry name" value="Aspartic_peptidase_AS"/>
</dbReference>
<evidence type="ECO:0000256" key="6">
    <source>
        <dbReference type="ARBA" id="ARBA00022918"/>
    </source>
</evidence>
<dbReference type="GO" id="GO:0004190">
    <property type="term" value="F:aspartic-type endopeptidase activity"/>
    <property type="evidence" value="ECO:0007669"/>
    <property type="project" value="InterPro"/>
</dbReference>
<dbReference type="InterPro" id="IPR005162">
    <property type="entry name" value="Retrotrans_gag_dom"/>
</dbReference>
<dbReference type="PANTHER" id="PTHR37984">
    <property type="entry name" value="PROTEIN CBG26694"/>
    <property type="match status" value="1"/>
</dbReference>
<dbReference type="GO" id="GO:0004519">
    <property type="term" value="F:endonuclease activity"/>
    <property type="evidence" value="ECO:0007669"/>
    <property type="project" value="UniProtKB-KW"/>
</dbReference>
<evidence type="ECO:0000313" key="12">
    <source>
        <dbReference type="Proteomes" id="UP001152562"/>
    </source>
</evidence>
<dbReference type="InterPro" id="IPR043502">
    <property type="entry name" value="DNA/RNA_pol_sf"/>
</dbReference>
<feature type="compositionally biased region" description="Polar residues" evidence="7">
    <location>
        <begin position="305"/>
        <end position="359"/>
    </location>
</feature>
<feature type="domain" description="Reverse transcriptase RNase H-like" evidence="10">
    <location>
        <begin position="513"/>
        <end position="548"/>
    </location>
</feature>
<dbReference type="GO" id="GO:0003964">
    <property type="term" value="F:RNA-directed DNA polymerase activity"/>
    <property type="evidence" value="ECO:0007669"/>
    <property type="project" value="UniProtKB-KW"/>
</dbReference>